<accession>A0A4R5BHY8</accession>
<sequence length="128" mass="13517">MADARTQVRRLQEAIEAGADPAALVEAINEAQATRAAAQAELDSSPDPAAIGEAEVYAMVDSFGDVGSVLKEAKPESLGRLYENLSIGLKYEPHARTVEATIAPRVVSVRVRGATCALTTRLQLPETA</sequence>
<name>A0A4R5BHY8_9PSEU</name>
<evidence type="ECO:0000313" key="2">
    <source>
        <dbReference type="Proteomes" id="UP000294723"/>
    </source>
</evidence>
<reference evidence="1 2" key="1">
    <citation type="submission" date="2019-03" db="EMBL/GenBank/DDBJ databases">
        <title>Draft genome sequences of novel Actinobacteria.</title>
        <authorList>
            <person name="Sahin N."/>
            <person name="Ay H."/>
            <person name="Saygin H."/>
        </authorList>
    </citation>
    <scope>NUCLEOTIDE SEQUENCE [LARGE SCALE GENOMIC DNA]</scope>
    <source>
        <strain evidence="1 2">5K548</strain>
    </source>
</reference>
<keyword evidence="2" id="KW-1185">Reference proteome</keyword>
<organism evidence="1 2">
    <name type="scientific">Saccharopolyspora karakumensis</name>
    <dbReference type="NCBI Taxonomy" id="2530386"/>
    <lineage>
        <taxon>Bacteria</taxon>
        <taxon>Bacillati</taxon>
        <taxon>Actinomycetota</taxon>
        <taxon>Actinomycetes</taxon>
        <taxon>Pseudonocardiales</taxon>
        <taxon>Pseudonocardiaceae</taxon>
        <taxon>Saccharopolyspora</taxon>
    </lineage>
</organism>
<gene>
    <name evidence="1" type="ORF">E1202_25335</name>
</gene>
<evidence type="ECO:0000313" key="1">
    <source>
        <dbReference type="EMBL" id="TDD83444.1"/>
    </source>
</evidence>
<proteinExistence type="predicted"/>
<dbReference type="RefSeq" id="WP_132685645.1">
    <property type="nucleotide sequence ID" value="NZ_SMLA01000053.1"/>
</dbReference>
<dbReference type="AlphaFoldDB" id="A0A4R5BHY8"/>
<dbReference type="EMBL" id="SMLA01000053">
    <property type="protein sequence ID" value="TDD83444.1"/>
    <property type="molecule type" value="Genomic_DNA"/>
</dbReference>
<comment type="caution">
    <text evidence="1">The sequence shown here is derived from an EMBL/GenBank/DDBJ whole genome shotgun (WGS) entry which is preliminary data.</text>
</comment>
<protein>
    <submittedName>
        <fullName evidence="1">Uncharacterized protein</fullName>
    </submittedName>
</protein>
<dbReference type="Proteomes" id="UP000294723">
    <property type="component" value="Unassembled WGS sequence"/>
</dbReference>